<dbReference type="Proteomes" id="UP000256869">
    <property type="component" value="Unassembled WGS sequence"/>
</dbReference>
<evidence type="ECO:0000313" key="2">
    <source>
        <dbReference type="EMBL" id="RED66298.1"/>
    </source>
</evidence>
<accession>A0A3D9IWW2</accession>
<dbReference type="AlphaFoldDB" id="A0A3D9IWW2"/>
<evidence type="ECO:0008006" key="4">
    <source>
        <dbReference type="Google" id="ProtNLM"/>
    </source>
</evidence>
<dbReference type="RefSeq" id="WP_115991223.1">
    <property type="nucleotide sequence ID" value="NZ_QRDY01000001.1"/>
</dbReference>
<keyword evidence="1" id="KW-0175">Coiled coil</keyword>
<evidence type="ECO:0000256" key="1">
    <source>
        <dbReference type="SAM" id="Coils"/>
    </source>
</evidence>
<name>A0A3D9IWW2_9BACL</name>
<keyword evidence="3" id="KW-1185">Reference proteome</keyword>
<comment type="caution">
    <text evidence="2">The sequence shown here is derived from an EMBL/GenBank/DDBJ whole genome shotgun (WGS) entry which is preliminary data.</text>
</comment>
<gene>
    <name evidence="2" type="ORF">DFP95_101797</name>
</gene>
<dbReference type="EMBL" id="QRDY01000001">
    <property type="protein sequence ID" value="RED66298.1"/>
    <property type="molecule type" value="Genomic_DNA"/>
</dbReference>
<dbReference type="InterPro" id="IPR018699">
    <property type="entry name" value="DUF2203"/>
</dbReference>
<feature type="coiled-coil region" evidence="1">
    <location>
        <begin position="8"/>
        <end position="45"/>
    </location>
</feature>
<sequence>MDGKLFTLEEASALLPKLQEDLRQLQQLIEQMELLNLELQKIKVSQERMKTNRTAGNAHQGQDPFFEVESKLEFMQIEAQLLLSNFTRNGVLLKMIKPGLIDFPSVLDGEDILICWKEGEERIGHYHGWHDGFMGRKPLPENNEGNSH</sequence>
<dbReference type="PIRSF" id="PIRSF016498">
    <property type="entry name" value="UCP016498"/>
    <property type="match status" value="1"/>
</dbReference>
<dbReference type="OrthoDB" id="9802910at2"/>
<reference evidence="2 3" key="1">
    <citation type="submission" date="2018-07" db="EMBL/GenBank/DDBJ databases">
        <title>Genomic Encyclopedia of Type Strains, Phase III (KMG-III): the genomes of soil and plant-associated and newly described type strains.</title>
        <authorList>
            <person name="Whitman W."/>
        </authorList>
    </citation>
    <scope>NUCLEOTIDE SEQUENCE [LARGE SCALE GENOMIC DNA]</scope>
    <source>
        <strain evidence="2 3">CECT 8236</strain>
    </source>
</reference>
<dbReference type="Pfam" id="PF09969">
    <property type="entry name" value="DUF2203"/>
    <property type="match status" value="1"/>
</dbReference>
<proteinExistence type="predicted"/>
<organism evidence="2 3">
    <name type="scientific">Cohnella lupini</name>
    <dbReference type="NCBI Taxonomy" id="1294267"/>
    <lineage>
        <taxon>Bacteria</taxon>
        <taxon>Bacillati</taxon>
        <taxon>Bacillota</taxon>
        <taxon>Bacilli</taxon>
        <taxon>Bacillales</taxon>
        <taxon>Paenibacillaceae</taxon>
        <taxon>Cohnella</taxon>
    </lineage>
</organism>
<protein>
    <recommendedName>
        <fullName evidence="4">Cell division protein DivIVA</fullName>
    </recommendedName>
</protein>
<evidence type="ECO:0000313" key="3">
    <source>
        <dbReference type="Proteomes" id="UP000256869"/>
    </source>
</evidence>